<dbReference type="SUPFAM" id="SSF53474">
    <property type="entry name" value="alpha/beta-Hydrolases"/>
    <property type="match status" value="1"/>
</dbReference>
<accession>A0A9W7XHM2</accession>
<reference evidence="2" key="1">
    <citation type="submission" date="2022-07" db="EMBL/GenBank/DDBJ databases">
        <title>Phylogenomic reconstructions and comparative analyses of Kickxellomycotina fungi.</title>
        <authorList>
            <person name="Reynolds N.K."/>
            <person name="Stajich J.E."/>
            <person name="Barry K."/>
            <person name="Grigoriev I.V."/>
            <person name="Crous P."/>
            <person name="Smith M.E."/>
        </authorList>
    </citation>
    <scope>NUCLEOTIDE SEQUENCE</scope>
    <source>
        <strain evidence="2">NBRC 105413</strain>
    </source>
</reference>
<feature type="domain" description="AB hydrolase-1" evidence="1">
    <location>
        <begin position="39"/>
        <end position="306"/>
    </location>
</feature>
<gene>
    <name evidence="2" type="ORF">LPJ64_003595</name>
</gene>
<organism evidence="2 3">
    <name type="scientific">Coemansia asiatica</name>
    <dbReference type="NCBI Taxonomy" id="1052880"/>
    <lineage>
        <taxon>Eukaryota</taxon>
        <taxon>Fungi</taxon>
        <taxon>Fungi incertae sedis</taxon>
        <taxon>Zoopagomycota</taxon>
        <taxon>Kickxellomycotina</taxon>
        <taxon>Kickxellomycetes</taxon>
        <taxon>Kickxellales</taxon>
        <taxon>Kickxellaceae</taxon>
        <taxon>Coemansia</taxon>
    </lineage>
</organism>
<evidence type="ECO:0000259" key="1">
    <source>
        <dbReference type="Pfam" id="PF12697"/>
    </source>
</evidence>
<dbReference type="AlphaFoldDB" id="A0A9W7XHM2"/>
<dbReference type="EMBL" id="JANBOH010000144">
    <property type="protein sequence ID" value="KAJ1644765.1"/>
    <property type="molecule type" value="Genomic_DNA"/>
</dbReference>
<dbReference type="InterPro" id="IPR029058">
    <property type="entry name" value="AB_hydrolase_fold"/>
</dbReference>
<dbReference type="PANTHER" id="PTHR43194">
    <property type="entry name" value="HYDROLASE ALPHA/BETA FOLD FAMILY"/>
    <property type="match status" value="1"/>
</dbReference>
<comment type="caution">
    <text evidence="2">The sequence shown here is derived from an EMBL/GenBank/DDBJ whole genome shotgun (WGS) entry which is preliminary data.</text>
</comment>
<dbReference type="Proteomes" id="UP001145021">
    <property type="component" value="Unassembled WGS sequence"/>
</dbReference>
<dbReference type="InterPro" id="IPR050228">
    <property type="entry name" value="Carboxylesterase_BioH"/>
</dbReference>
<proteinExistence type="predicted"/>
<evidence type="ECO:0000313" key="3">
    <source>
        <dbReference type="Proteomes" id="UP001145021"/>
    </source>
</evidence>
<dbReference type="Gene3D" id="3.40.50.1820">
    <property type="entry name" value="alpha/beta hydrolase"/>
    <property type="match status" value="1"/>
</dbReference>
<keyword evidence="3" id="KW-1185">Reference proteome</keyword>
<protein>
    <recommendedName>
        <fullName evidence="1">AB hydrolase-1 domain-containing protein</fullName>
    </recommendedName>
</protein>
<sequence length="330" mass="37355">MVMQVVKQVFDGSRKGQKIVANIYSSPKAPEKGSRCLTLILSHANGFHKEMWEPTLERLFSQQNSIWSIAKAVAIDGYNHGDSAILNRKLIDKEDFSPWFMHARDILAVVRQLREEQQSKQKDSLDGPQCIVGIGHSWGAASLLLSEIMSPLTFSSLIITDPVLFPKVTWNRDYAKMTLKRRWQWKDEAEARAYFEPHPFFGVWDKRCLDLHIKYGLEQVDGQLVLKCRPNNEAAVFSGAAYASPFATRNLWRVQCPTAFVTGEKSQQSPAEYIKQITAKMADCRRVVLDGLGHLLVQENPDRAADNYVRLLDQLVPRINAPVSASISKL</sequence>
<evidence type="ECO:0000313" key="2">
    <source>
        <dbReference type="EMBL" id="KAJ1644765.1"/>
    </source>
</evidence>
<dbReference type="Pfam" id="PF12697">
    <property type="entry name" value="Abhydrolase_6"/>
    <property type="match status" value="1"/>
</dbReference>
<dbReference type="PANTHER" id="PTHR43194:SF2">
    <property type="entry name" value="PEROXISOMAL MEMBRANE PROTEIN LPX1"/>
    <property type="match status" value="1"/>
</dbReference>
<dbReference type="InterPro" id="IPR000073">
    <property type="entry name" value="AB_hydrolase_1"/>
</dbReference>
<name>A0A9W7XHM2_9FUNG</name>